<evidence type="ECO:0000256" key="2">
    <source>
        <dbReference type="ARBA" id="ARBA00022723"/>
    </source>
</evidence>
<dbReference type="EMBL" id="OU342829">
    <property type="protein sequence ID" value="CAG7581735.1"/>
    <property type="molecule type" value="Genomic_DNA"/>
</dbReference>
<reference evidence="6" key="1">
    <citation type="submission" date="2021-06" db="EMBL/GenBank/DDBJ databases">
        <authorList>
            <person name="Gannon L."/>
            <person name="Redgwell R T."/>
            <person name="Michniewski S."/>
            <person name="Harrison D C."/>
            <person name="Millard A."/>
        </authorList>
    </citation>
    <scope>NUCLEOTIDE SEQUENCE</scope>
</reference>
<sequence>MNIKDTFLQLTDHLYPHGSVGTDEARARDFEKRATKLFDILPQDLQKDDYGNLYKMVGDGSTTVMFTSHLDTATQADGPVKHVRVEESGDDVVKTDGQSILGADDKAGSAIMMYMMEKEVPGLYYFFLGEEVGCLGSKWLAKRLEDDKWIEQDLYKNINKVIAFDRKDYHSVISFQNTRTASDKFCDELAKRLNAQDESFKYKTDPTGLYTDSARVAHLYAECTNLSVGYFDQHTKRERQNLDFLVKLAEASVKLDWETLPVERDPKKDNERKSYNYHGSNYGSNYGRNNSSQYNHNSNRNNSSYSSRNKKSSKENTYKTDFWHDDKYEHLMEFNYTNGNLINIDICQERVDFEVRLIKEVFDCLEIPYKKLNWDGVELEVKTDFNETEMTRQQLYEFVPELKYDMI</sequence>
<proteinExistence type="predicted"/>
<dbReference type="PANTHER" id="PTHR42994">
    <property type="entry name" value="PEPTIDASE T"/>
    <property type="match status" value="1"/>
</dbReference>
<keyword evidence="3" id="KW-0378">Hydrolase</keyword>
<dbReference type="SUPFAM" id="SSF53187">
    <property type="entry name" value="Zn-dependent exopeptidases"/>
    <property type="match status" value="1"/>
</dbReference>
<comment type="cofactor">
    <cofactor evidence="1">
        <name>Zn(2+)</name>
        <dbReference type="ChEBI" id="CHEBI:29105"/>
    </cofactor>
</comment>
<feature type="compositionally biased region" description="Basic and acidic residues" evidence="4">
    <location>
        <begin position="265"/>
        <end position="274"/>
    </location>
</feature>
<dbReference type="PROSITE" id="PS00758">
    <property type="entry name" value="ARGE_DAPE_CPG2_1"/>
    <property type="match status" value="1"/>
</dbReference>
<accession>A0A8D9CD25</accession>
<name>A0A8D9CD25_9VIRU</name>
<protein>
    <submittedName>
        <fullName evidence="6">Putative peptidase</fullName>
    </submittedName>
</protein>
<evidence type="ECO:0000256" key="1">
    <source>
        <dbReference type="ARBA" id="ARBA00001947"/>
    </source>
</evidence>
<dbReference type="GO" id="GO:0046872">
    <property type="term" value="F:metal ion binding"/>
    <property type="evidence" value="ECO:0007669"/>
    <property type="project" value="UniProtKB-KW"/>
</dbReference>
<dbReference type="InterPro" id="IPR007484">
    <property type="entry name" value="Peptidase_M28"/>
</dbReference>
<evidence type="ECO:0000256" key="4">
    <source>
        <dbReference type="SAM" id="MobiDB-lite"/>
    </source>
</evidence>
<evidence type="ECO:0000313" key="6">
    <source>
        <dbReference type="EMBL" id="CAG7581735.1"/>
    </source>
</evidence>
<evidence type="ECO:0000256" key="3">
    <source>
        <dbReference type="ARBA" id="ARBA00022801"/>
    </source>
</evidence>
<organism evidence="6">
    <name type="scientific">uncultured marine phage</name>
    <dbReference type="NCBI Taxonomy" id="707152"/>
    <lineage>
        <taxon>Viruses</taxon>
        <taxon>environmental samples</taxon>
    </lineage>
</organism>
<keyword evidence="2" id="KW-0479">Metal-binding</keyword>
<dbReference type="Pfam" id="PF04389">
    <property type="entry name" value="Peptidase_M28"/>
    <property type="match status" value="1"/>
</dbReference>
<gene>
    <name evidence="6" type="ORF">SLAVMIC_01005</name>
</gene>
<dbReference type="InterPro" id="IPR001261">
    <property type="entry name" value="ArgE/DapE_CS"/>
</dbReference>
<evidence type="ECO:0000259" key="5">
    <source>
        <dbReference type="Pfam" id="PF04389"/>
    </source>
</evidence>
<dbReference type="PANTHER" id="PTHR42994:SF2">
    <property type="entry name" value="PEPTIDASE"/>
    <property type="match status" value="1"/>
</dbReference>
<dbReference type="Gene3D" id="3.40.630.10">
    <property type="entry name" value="Zn peptidases"/>
    <property type="match status" value="1"/>
</dbReference>
<feature type="compositionally biased region" description="Low complexity" evidence="4">
    <location>
        <begin position="276"/>
        <end position="307"/>
    </location>
</feature>
<feature type="region of interest" description="Disordered" evidence="4">
    <location>
        <begin position="265"/>
        <end position="313"/>
    </location>
</feature>
<feature type="domain" description="Peptidase M28" evidence="5">
    <location>
        <begin position="58"/>
        <end position="205"/>
    </location>
</feature>